<dbReference type="SMART" id="SM00710">
    <property type="entry name" value="PbH1"/>
    <property type="match status" value="5"/>
</dbReference>
<dbReference type="AlphaFoldDB" id="A0A537JVI9"/>
<dbReference type="SUPFAM" id="SSF51126">
    <property type="entry name" value="Pectin lyase-like"/>
    <property type="match status" value="1"/>
</dbReference>
<organism evidence="1 2">
    <name type="scientific">Candidatus Segetimicrobium genomatis</name>
    <dbReference type="NCBI Taxonomy" id="2569760"/>
    <lineage>
        <taxon>Bacteria</taxon>
        <taxon>Bacillati</taxon>
        <taxon>Candidatus Sysuimicrobiota</taxon>
        <taxon>Candidatus Sysuimicrobiia</taxon>
        <taxon>Candidatus Sysuimicrobiales</taxon>
        <taxon>Candidatus Segetimicrobiaceae</taxon>
        <taxon>Candidatus Segetimicrobium</taxon>
    </lineage>
</organism>
<comment type="caution">
    <text evidence="1">The sequence shown here is derived from an EMBL/GenBank/DDBJ whole genome shotgun (WGS) entry which is preliminary data.</text>
</comment>
<evidence type="ECO:0000313" key="1">
    <source>
        <dbReference type="EMBL" id="TMI87523.1"/>
    </source>
</evidence>
<proteinExistence type="predicted"/>
<protein>
    <submittedName>
        <fullName evidence="1">Uncharacterized protein</fullName>
    </submittedName>
</protein>
<dbReference type="InterPro" id="IPR011050">
    <property type="entry name" value="Pectin_lyase_fold/virulence"/>
</dbReference>
<dbReference type="InterPro" id="IPR012334">
    <property type="entry name" value="Pectin_lyas_fold"/>
</dbReference>
<name>A0A537JVI9_9BACT</name>
<dbReference type="EMBL" id="VBAK01000155">
    <property type="protein sequence ID" value="TMI87523.1"/>
    <property type="molecule type" value="Genomic_DNA"/>
</dbReference>
<dbReference type="Gene3D" id="2.160.20.10">
    <property type="entry name" value="Single-stranded right-handed beta-helix, Pectin lyase-like"/>
    <property type="match status" value="1"/>
</dbReference>
<evidence type="ECO:0000313" key="2">
    <source>
        <dbReference type="Proteomes" id="UP000318509"/>
    </source>
</evidence>
<sequence>MAITAPISGRVLPAPPRVFLDTTYAPPSGRTLAVPAGGDLQAALNNARPGDVISLAAGAAYVGPFTLPNTAGAGWIYVQSSALATLPAAGTRVSPAQAGLMPKILAPGSPAIRTATGAHHVRFVGIELAPTSGTFVENVVTIGSSESSASALPNNVTFDRCYIHGDPASGSRRGILMNGAAIAVVDCTIAGFKATDFDGGYALHAWNGVGPFKIVNNYLEASGINVFFGGIDPAIANLVPSDIEIRGNHFFKPLSWRVGDPSYAGTPWLVKNLFELKNAQRVLVDGNILEHNWRQADQDGFAIVFTPRNQNGGAPWSIVQDVTFTHNIVRHSTAGFHMLGRDYSNPSQQLQRVLVQNNLLYDIGAFAGNGGSVGTLIQQRDGVADATIDHNTAFQSGDPLHAQVVNGTPNTGLVFTNNIGDGNVTSDGAPDPASALSRSFPGAVFTANVLLDGTASAYPPGNFFPPGSTPVVNAFHGGDDYHLVPGSPYKSAGTDGRDIGADIDAINAATAGALPGVSVLAPQPVVWADVVNALAVGTALEQTGECLSGGLSAQQIAGNGYVEFPVSDPTGDYIVSLGGGTDLMGNWAVHIAGFTAEVREDNWALKAHTPAAAGDVFRIAVTNGQVQYMKNHVVFYVSATPPQGLPLNAKATLWSFGATVRNAVIMSGG</sequence>
<dbReference type="Proteomes" id="UP000318509">
    <property type="component" value="Unassembled WGS sequence"/>
</dbReference>
<reference evidence="1 2" key="1">
    <citation type="journal article" date="2019" name="Nat. Microbiol.">
        <title>Mediterranean grassland soil C-N compound turnover is dependent on rainfall and depth, and is mediated by genomically divergent microorganisms.</title>
        <authorList>
            <person name="Diamond S."/>
            <person name="Andeer P.F."/>
            <person name="Li Z."/>
            <person name="Crits-Christoph A."/>
            <person name="Burstein D."/>
            <person name="Anantharaman K."/>
            <person name="Lane K.R."/>
            <person name="Thomas B.C."/>
            <person name="Pan C."/>
            <person name="Northen T.R."/>
            <person name="Banfield J.F."/>
        </authorList>
    </citation>
    <scope>NUCLEOTIDE SEQUENCE [LARGE SCALE GENOMIC DNA]</scope>
    <source>
        <strain evidence="1">NP_3</strain>
    </source>
</reference>
<dbReference type="InterPro" id="IPR006626">
    <property type="entry name" value="PbH1"/>
</dbReference>
<accession>A0A537JVI9</accession>
<gene>
    <name evidence="1" type="ORF">E6H00_15305</name>
</gene>